<gene>
    <name evidence="1" type="ORF">LCGC14_1458400</name>
</gene>
<protein>
    <submittedName>
        <fullName evidence="1">Uncharacterized protein</fullName>
    </submittedName>
</protein>
<evidence type="ECO:0000313" key="1">
    <source>
        <dbReference type="EMBL" id="KKM68678.1"/>
    </source>
</evidence>
<accession>A0A0F9JGF2</accession>
<dbReference type="EMBL" id="LAZR01010126">
    <property type="protein sequence ID" value="KKM68678.1"/>
    <property type="molecule type" value="Genomic_DNA"/>
</dbReference>
<sequence length="39" mass="4793">VLRNPGKYKGFVRNEDFELKDFLNTRFSEVYNNKRRKDV</sequence>
<dbReference type="AlphaFoldDB" id="A0A0F9JGF2"/>
<feature type="non-terminal residue" evidence="1">
    <location>
        <position position="1"/>
    </location>
</feature>
<organism evidence="1">
    <name type="scientific">marine sediment metagenome</name>
    <dbReference type="NCBI Taxonomy" id="412755"/>
    <lineage>
        <taxon>unclassified sequences</taxon>
        <taxon>metagenomes</taxon>
        <taxon>ecological metagenomes</taxon>
    </lineage>
</organism>
<reference evidence="1" key="1">
    <citation type="journal article" date="2015" name="Nature">
        <title>Complex archaea that bridge the gap between prokaryotes and eukaryotes.</title>
        <authorList>
            <person name="Spang A."/>
            <person name="Saw J.H."/>
            <person name="Jorgensen S.L."/>
            <person name="Zaremba-Niedzwiedzka K."/>
            <person name="Martijn J."/>
            <person name="Lind A.E."/>
            <person name="van Eijk R."/>
            <person name="Schleper C."/>
            <person name="Guy L."/>
            <person name="Ettema T.J."/>
        </authorList>
    </citation>
    <scope>NUCLEOTIDE SEQUENCE</scope>
</reference>
<proteinExistence type="predicted"/>
<name>A0A0F9JGF2_9ZZZZ</name>
<comment type="caution">
    <text evidence="1">The sequence shown here is derived from an EMBL/GenBank/DDBJ whole genome shotgun (WGS) entry which is preliminary data.</text>
</comment>